<name>A0A7S6UH67_9GAMM</name>
<evidence type="ECO:0000256" key="1">
    <source>
        <dbReference type="SAM" id="Phobius"/>
    </source>
</evidence>
<keyword evidence="3" id="KW-1185">Reference proteome</keyword>
<feature type="transmembrane region" description="Helical" evidence="1">
    <location>
        <begin position="101"/>
        <end position="122"/>
    </location>
</feature>
<reference evidence="2 3" key="1">
    <citation type="submission" date="2020-10" db="EMBL/GenBank/DDBJ databases">
        <title>complete genome sequencing of Lysobacter sp. H21R20.</title>
        <authorList>
            <person name="Bae J.-W."/>
            <person name="Lee S.-Y."/>
        </authorList>
    </citation>
    <scope>NUCLEOTIDE SEQUENCE [LARGE SCALE GENOMIC DNA]</scope>
    <source>
        <strain evidence="2 3">H21R20</strain>
    </source>
</reference>
<keyword evidence="1" id="KW-0812">Transmembrane</keyword>
<dbReference type="Proteomes" id="UP000594059">
    <property type="component" value="Chromosome"/>
</dbReference>
<evidence type="ECO:0000313" key="3">
    <source>
        <dbReference type="Proteomes" id="UP000594059"/>
    </source>
</evidence>
<feature type="transmembrane region" description="Helical" evidence="1">
    <location>
        <begin position="57"/>
        <end position="81"/>
    </location>
</feature>
<dbReference type="EMBL" id="CP063656">
    <property type="protein sequence ID" value="QOW20232.1"/>
    <property type="molecule type" value="Genomic_DNA"/>
</dbReference>
<feature type="transmembrane region" description="Helical" evidence="1">
    <location>
        <begin position="16"/>
        <end position="37"/>
    </location>
</feature>
<dbReference type="Pfam" id="PF10011">
    <property type="entry name" value="DUF2254"/>
    <property type="match status" value="1"/>
</dbReference>
<feature type="transmembrane region" description="Helical" evidence="1">
    <location>
        <begin position="134"/>
        <end position="154"/>
    </location>
</feature>
<accession>A0A7S6UH67</accession>
<keyword evidence="1" id="KW-1133">Transmembrane helix</keyword>
<organism evidence="2 3">
    <name type="scientific">Novilysobacter ciconiae</name>
    <dbReference type="NCBI Taxonomy" id="2781022"/>
    <lineage>
        <taxon>Bacteria</taxon>
        <taxon>Pseudomonadati</taxon>
        <taxon>Pseudomonadota</taxon>
        <taxon>Gammaproteobacteria</taxon>
        <taxon>Lysobacterales</taxon>
        <taxon>Lysobacteraceae</taxon>
        <taxon>Novilysobacter</taxon>
    </lineage>
</organism>
<dbReference type="KEGG" id="lcic:INQ41_04150"/>
<gene>
    <name evidence="2" type="ORF">INQ41_04150</name>
</gene>
<dbReference type="AlphaFoldDB" id="A0A7S6UH67"/>
<proteinExistence type="predicted"/>
<keyword evidence="1" id="KW-0472">Membrane</keyword>
<evidence type="ECO:0000313" key="2">
    <source>
        <dbReference type="EMBL" id="QOW20232.1"/>
    </source>
</evidence>
<dbReference type="RefSeq" id="WP_193986474.1">
    <property type="nucleotide sequence ID" value="NZ_CP063656.1"/>
</dbReference>
<sequence length="431" mass="46488">MFSRLQWLVLQLSRQMWLRATAFSLLGVVTALAAIVLKRFIPPEVTTQIGATAVGSLLNIIASSMLAVTIFSLSTMVAAFASSTNNVTPRATRLLSADATAQNALATFVGSFLFSVVGIIGLHTGLYGDSGRVILYAVTLGVLVIIVITLLRWIDYVLELGRVGPTSERVEKEATKSIRARYKLPYLGGAPLHEHSDATDKPGMPLTARKIGYVQYIDMGALQELAEESDLHVVVHLLPGELAGPGRPVASVTGTHDEETMRKLARAFNISSERSFDQDPRLGLCVMAEIASRALSAAVNDPGTAIEILSRGARVLAQWSSPYSDELDEDEEVRFPRIRVPGVKLDELFDDFFVAIARDGAATVEVAIQLQKVLHMLATVDQPRYRQAALQQSRSALARCENALSLPDDIQRVRAAAARVAQAAGGVSAVS</sequence>
<dbReference type="InterPro" id="IPR018723">
    <property type="entry name" value="DUF2254_membrane"/>
</dbReference>
<protein>
    <submittedName>
        <fullName evidence="2">DUF2254 domain-containing protein</fullName>
    </submittedName>
</protein>